<dbReference type="EMBL" id="CAKXYP010000028">
    <property type="protein sequence ID" value="CAH9419893.1"/>
    <property type="molecule type" value="Genomic_DNA"/>
</dbReference>
<evidence type="ECO:0000313" key="3">
    <source>
        <dbReference type="Proteomes" id="UP001154015"/>
    </source>
</evidence>
<keyword evidence="3" id="KW-1185">Reference proteome</keyword>
<name>A0ABM9H8B5_STRGL</name>
<proteinExistence type="predicted"/>
<organism evidence="2 3">
    <name type="scientific">Streptomyces globisporus</name>
    <dbReference type="NCBI Taxonomy" id="1908"/>
    <lineage>
        <taxon>Bacteria</taxon>
        <taxon>Bacillati</taxon>
        <taxon>Actinomycetota</taxon>
        <taxon>Actinomycetes</taxon>
        <taxon>Kitasatosporales</taxon>
        <taxon>Streptomycetaceae</taxon>
        <taxon>Streptomyces</taxon>
    </lineage>
</organism>
<reference evidence="2" key="1">
    <citation type="submission" date="2022-03" db="EMBL/GenBank/DDBJ databases">
        <authorList>
            <person name="Leyn A S."/>
        </authorList>
    </citation>
    <scope>NUCLEOTIDE SEQUENCE</scope>
    <source>
        <strain evidence="2">Streptomyces globisporus 4-3</strain>
    </source>
</reference>
<accession>A0ABM9H8B5</accession>
<sequence>MTHGRVAGRNFELRLSHMPGDPETPGLLRIEVTDTRPRAFADGLHPRRASPVAPAGRSARDARQAPAEAGA</sequence>
<gene>
    <name evidence="2" type="ORF">SGL43_06949</name>
</gene>
<dbReference type="Proteomes" id="UP001154015">
    <property type="component" value="Unassembled WGS sequence"/>
</dbReference>
<evidence type="ECO:0000256" key="1">
    <source>
        <dbReference type="SAM" id="MobiDB-lite"/>
    </source>
</evidence>
<protein>
    <submittedName>
        <fullName evidence="2">Uncharacterized protein</fullName>
    </submittedName>
</protein>
<evidence type="ECO:0000313" key="2">
    <source>
        <dbReference type="EMBL" id="CAH9419893.1"/>
    </source>
</evidence>
<feature type="region of interest" description="Disordered" evidence="1">
    <location>
        <begin position="37"/>
        <end position="71"/>
    </location>
</feature>
<comment type="caution">
    <text evidence="2">The sequence shown here is derived from an EMBL/GenBank/DDBJ whole genome shotgun (WGS) entry which is preliminary data.</text>
</comment>